<evidence type="ECO:0000256" key="3">
    <source>
        <dbReference type="HAMAP-Rule" id="MF_00245"/>
    </source>
</evidence>
<dbReference type="PANTHER" id="PTHR40083:SF1">
    <property type="entry name" value="UPF0122 PROTEIN YLXM"/>
    <property type="match status" value="1"/>
</dbReference>
<dbReference type="InterPro" id="IPR054831">
    <property type="entry name" value="UPF0122_fam_protein"/>
</dbReference>
<dbReference type="EMBL" id="FOXR01000006">
    <property type="protein sequence ID" value="SFP89804.1"/>
    <property type="molecule type" value="Genomic_DNA"/>
</dbReference>
<gene>
    <name evidence="4" type="ORF">SAMN05444406_10612</name>
</gene>
<dbReference type="HAMAP" id="MF_00245">
    <property type="entry name" value="UPF0122"/>
    <property type="match status" value="1"/>
</dbReference>
<evidence type="ECO:0000256" key="2">
    <source>
        <dbReference type="ARBA" id="ARBA00024764"/>
    </source>
</evidence>
<name>A0A1I5U3G4_9FIRM</name>
<evidence type="ECO:0000313" key="5">
    <source>
        <dbReference type="Proteomes" id="UP000198577"/>
    </source>
</evidence>
<sequence>MEKLAEVALLLDIYGGLLTPRQRDVLDLYYNYDLSLAEIAEMHNISRQGVYDLIKRGEQALYALDKKLNYYRRWTAFEDGINGVIQELECICKLPDESFAESPGEIKQRLMNIRQRLMDLGDTWIGRLEHGV</sequence>
<dbReference type="Proteomes" id="UP000198577">
    <property type="component" value="Unassembled WGS sequence"/>
</dbReference>
<dbReference type="PANTHER" id="PTHR40083">
    <property type="entry name" value="UPF0122 PROTEIN CBO2450/CLC_2298"/>
    <property type="match status" value="1"/>
</dbReference>
<evidence type="ECO:0000313" key="4">
    <source>
        <dbReference type="EMBL" id="SFP89804.1"/>
    </source>
</evidence>
<dbReference type="InterPro" id="IPR013324">
    <property type="entry name" value="RNA_pol_sigma_r3/r4-like"/>
</dbReference>
<dbReference type="InterPro" id="IPR036388">
    <property type="entry name" value="WH-like_DNA-bd_sf"/>
</dbReference>
<dbReference type="InterPro" id="IPR007394">
    <property type="entry name" value="UPF0122"/>
</dbReference>
<dbReference type="NCBIfam" id="NF001072">
    <property type="entry name" value="PRK00118.2-2"/>
    <property type="match status" value="1"/>
</dbReference>
<accession>A0A1I5U3G4</accession>
<dbReference type="OrthoDB" id="6392at2"/>
<dbReference type="SUPFAM" id="SSF88659">
    <property type="entry name" value="Sigma3 and sigma4 domains of RNA polymerase sigma factors"/>
    <property type="match status" value="1"/>
</dbReference>
<organism evidence="4 5">
    <name type="scientific">Caldicoprobacter faecalis</name>
    <dbReference type="NCBI Taxonomy" id="937334"/>
    <lineage>
        <taxon>Bacteria</taxon>
        <taxon>Bacillati</taxon>
        <taxon>Bacillota</taxon>
        <taxon>Clostridia</taxon>
        <taxon>Caldicoprobacterales</taxon>
        <taxon>Caldicoprobacteraceae</taxon>
        <taxon>Caldicoprobacter</taxon>
    </lineage>
</organism>
<dbReference type="NCBIfam" id="NF045758">
    <property type="entry name" value="YlxM"/>
    <property type="match status" value="1"/>
</dbReference>
<comment type="function">
    <text evidence="2 3">Might take part in the signal recognition particle (SRP) pathway. This is inferred from the conservation of its genetic proximity to ftsY/ffh. May be a regulatory protein.</text>
</comment>
<dbReference type="Pfam" id="PF04297">
    <property type="entry name" value="UPF0122"/>
    <property type="match status" value="1"/>
</dbReference>
<proteinExistence type="inferred from homology"/>
<dbReference type="STRING" id="937334.SAMN05444406_10612"/>
<comment type="similarity">
    <text evidence="1 3">Belongs to the UPF0122 family.</text>
</comment>
<reference evidence="4 5" key="1">
    <citation type="submission" date="2016-10" db="EMBL/GenBank/DDBJ databases">
        <authorList>
            <person name="de Groot N.N."/>
        </authorList>
    </citation>
    <scope>NUCLEOTIDE SEQUENCE [LARGE SCALE GENOMIC DNA]</scope>
    <source>
        <strain evidence="4 5">DSM 20678</strain>
    </source>
</reference>
<dbReference type="RefSeq" id="WP_092282062.1">
    <property type="nucleotide sequence ID" value="NZ_FOXR01000006.1"/>
</dbReference>
<evidence type="ECO:0000256" key="1">
    <source>
        <dbReference type="ARBA" id="ARBA00008720"/>
    </source>
</evidence>
<keyword evidence="5" id="KW-1185">Reference proteome</keyword>
<dbReference type="Gene3D" id="1.10.10.10">
    <property type="entry name" value="Winged helix-like DNA-binding domain superfamily/Winged helix DNA-binding domain"/>
    <property type="match status" value="1"/>
</dbReference>
<dbReference type="AlphaFoldDB" id="A0A1I5U3G4"/>
<protein>
    <recommendedName>
        <fullName evidence="3">UPF0122 protein SAMN05444406_10612</fullName>
    </recommendedName>
</protein>